<name>A0ABT5E9N3_9BACT</name>
<accession>A0ABT5E9N3</accession>
<gene>
    <name evidence="1" type="ORF">POL25_31480</name>
</gene>
<sequence length="419" mass="45232">MLAPHDLPATSRRVAPMLALGEASLSSSRIAAALRNYAEIRGELGGRSAPNLAFEALRAGKHLLVALAAEAQFADLESVVNDLEEVAVRHPEPRIGVAWTMAVRMVLAKLSRAGRMELLARSERLAERFGPEFAGAVIRNYGESMAITAYREFDALGEELARVRAFAGADRGRRVVYAALAADLATLVSDMRPGEPQTVAWVRAIVDELAQIDGASEALARARNGLPEVAAAEQARRRQERIELRERDPTAAALEATLVEAGFATPTAIDEAALDGRPAWFPFERRGWLLQFDAETGFAPHREHGALLTAIAGRLGRTISIDEDCFVEGRGWRLVFTAGEQHTLESPLAEVDDWVDVALLFRAVALVAGVAPLYVLGTGDQTVTLLIAPPAAVSALEAGGWFKQRGLKAKRLGAAKRKR</sequence>
<protein>
    <submittedName>
        <fullName evidence="1">Uncharacterized protein</fullName>
    </submittedName>
</protein>
<dbReference type="EMBL" id="JAQNDL010000003">
    <property type="protein sequence ID" value="MDC0721471.1"/>
    <property type="molecule type" value="Genomic_DNA"/>
</dbReference>
<evidence type="ECO:0000313" key="1">
    <source>
        <dbReference type="EMBL" id="MDC0721471.1"/>
    </source>
</evidence>
<reference evidence="1 2" key="1">
    <citation type="submission" date="2022-11" db="EMBL/GenBank/DDBJ databases">
        <title>Minimal conservation of predation-associated metabolite biosynthetic gene clusters underscores biosynthetic potential of Myxococcota including descriptions for ten novel species: Archangium lansinium sp. nov., Myxococcus landrumus sp. nov., Nannocystis bai.</title>
        <authorList>
            <person name="Ahearne A."/>
            <person name="Stevens C."/>
            <person name="Dowd S."/>
        </authorList>
    </citation>
    <scope>NUCLEOTIDE SEQUENCE [LARGE SCALE GENOMIC DNA]</scope>
    <source>
        <strain evidence="1 2">BB15-2</strain>
    </source>
</reference>
<proteinExistence type="predicted"/>
<organism evidence="1 2">
    <name type="scientific">Nannocystis bainbridge</name>
    <dbReference type="NCBI Taxonomy" id="2995303"/>
    <lineage>
        <taxon>Bacteria</taxon>
        <taxon>Pseudomonadati</taxon>
        <taxon>Myxococcota</taxon>
        <taxon>Polyangia</taxon>
        <taxon>Nannocystales</taxon>
        <taxon>Nannocystaceae</taxon>
        <taxon>Nannocystis</taxon>
    </lineage>
</organism>
<evidence type="ECO:0000313" key="2">
    <source>
        <dbReference type="Proteomes" id="UP001221686"/>
    </source>
</evidence>
<dbReference type="Proteomes" id="UP001221686">
    <property type="component" value="Unassembled WGS sequence"/>
</dbReference>
<keyword evidence="2" id="KW-1185">Reference proteome</keyword>
<dbReference type="RefSeq" id="WP_272089974.1">
    <property type="nucleotide sequence ID" value="NZ_JAQNDL010000003.1"/>
</dbReference>
<comment type="caution">
    <text evidence="1">The sequence shown here is derived from an EMBL/GenBank/DDBJ whole genome shotgun (WGS) entry which is preliminary data.</text>
</comment>